<feature type="domain" description="Fe/B12 periplasmic-binding" evidence="5">
    <location>
        <begin position="72"/>
        <end position="328"/>
    </location>
</feature>
<dbReference type="PROSITE" id="PS50983">
    <property type="entry name" value="FE_B12_PBP"/>
    <property type="match status" value="1"/>
</dbReference>
<evidence type="ECO:0000313" key="6">
    <source>
        <dbReference type="EMBL" id="GGP15262.1"/>
    </source>
</evidence>
<evidence type="ECO:0000256" key="2">
    <source>
        <dbReference type="ARBA" id="ARBA00022729"/>
    </source>
</evidence>
<gene>
    <name evidence="6" type="primary">yvrC</name>
    <name evidence="6" type="ORF">GCM10011346_42570</name>
</gene>
<feature type="chain" id="PRO_5046849435" evidence="4">
    <location>
        <begin position="27"/>
        <end position="332"/>
    </location>
</feature>
<dbReference type="CDD" id="cd01143">
    <property type="entry name" value="YvrC"/>
    <property type="match status" value="1"/>
</dbReference>
<dbReference type="Gene3D" id="3.40.50.1980">
    <property type="entry name" value="Nitrogenase molybdenum iron protein domain"/>
    <property type="match status" value="2"/>
</dbReference>
<accession>A0ABQ2P0W5</accession>
<comment type="caution">
    <text evidence="6">The sequence shown here is derived from an EMBL/GenBank/DDBJ whole genome shotgun (WGS) entry which is preliminary data.</text>
</comment>
<evidence type="ECO:0000313" key="7">
    <source>
        <dbReference type="Proteomes" id="UP000641206"/>
    </source>
</evidence>
<dbReference type="InterPro" id="IPR050902">
    <property type="entry name" value="ABC_Transporter_SBP"/>
</dbReference>
<organism evidence="6 7">
    <name type="scientific">Oceanobacillus neutriphilus</name>
    <dbReference type="NCBI Taxonomy" id="531815"/>
    <lineage>
        <taxon>Bacteria</taxon>
        <taxon>Bacillati</taxon>
        <taxon>Bacillota</taxon>
        <taxon>Bacilli</taxon>
        <taxon>Bacillales</taxon>
        <taxon>Bacillaceae</taxon>
        <taxon>Oceanobacillus</taxon>
    </lineage>
</organism>
<evidence type="ECO:0000259" key="5">
    <source>
        <dbReference type="PROSITE" id="PS50983"/>
    </source>
</evidence>
<evidence type="ECO:0000256" key="4">
    <source>
        <dbReference type="SAM" id="SignalP"/>
    </source>
</evidence>
<proteinExistence type="inferred from homology"/>
<dbReference type="PANTHER" id="PTHR30535">
    <property type="entry name" value="VITAMIN B12-BINDING PROTEIN"/>
    <property type="match status" value="1"/>
</dbReference>
<reference evidence="7" key="1">
    <citation type="journal article" date="2019" name="Int. J. Syst. Evol. Microbiol.">
        <title>The Global Catalogue of Microorganisms (GCM) 10K type strain sequencing project: providing services to taxonomists for standard genome sequencing and annotation.</title>
        <authorList>
            <consortium name="The Broad Institute Genomics Platform"/>
            <consortium name="The Broad Institute Genome Sequencing Center for Infectious Disease"/>
            <person name="Wu L."/>
            <person name="Ma J."/>
        </authorList>
    </citation>
    <scope>NUCLEOTIDE SEQUENCE [LARGE SCALE GENOMIC DNA]</scope>
    <source>
        <strain evidence="7">CGMCC 1.7693</strain>
    </source>
</reference>
<feature type="signal peptide" evidence="4">
    <location>
        <begin position="1"/>
        <end position="26"/>
    </location>
</feature>
<dbReference type="PROSITE" id="PS51257">
    <property type="entry name" value="PROKAR_LIPOPROTEIN"/>
    <property type="match status" value="1"/>
</dbReference>
<dbReference type="PANTHER" id="PTHR30535:SF34">
    <property type="entry name" value="MOLYBDATE-BINDING PROTEIN MOLA"/>
    <property type="match status" value="1"/>
</dbReference>
<dbReference type="NCBIfam" id="NF038402">
    <property type="entry name" value="TroA_like"/>
    <property type="match status" value="1"/>
</dbReference>
<dbReference type="InterPro" id="IPR054828">
    <property type="entry name" value="Vit_B12_bind_prot"/>
</dbReference>
<evidence type="ECO:0000256" key="3">
    <source>
        <dbReference type="SAM" id="MobiDB-lite"/>
    </source>
</evidence>
<feature type="compositionally biased region" description="Acidic residues" evidence="3">
    <location>
        <begin position="40"/>
        <end position="49"/>
    </location>
</feature>
<dbReference type="SUPFAM" id="SSF53807">
    <property type="entry name" value="Helical backbone' metal receptor"/>
    <property type="match status" value="1"/>
</dbReference>
<keyword evidence="7" id="KW-1185">Reference proteome</keyword>
<dbReference type="EMBL" id="BMLW01000014">
    <property type="protein sequence ID" value="GGP15262.1"/>
    <property type="molecule type" value="Genomic_DNA"/>
</dbReference>
<name>A0ABQ2P0W5_9BACI</name>
<keyword evidence="6" id="KW-0449">Lipoprotein</keyword>
<dbReference type="RefSeq" id="WP_188736962.1">
    <property type="nucleotide sequence ID" value="NZ_BMLW01000014.1"/>
</dbReference>
<sequence length="332" mass="36308">MKKFLQVLLLALLAGFLIGCSNNDSADEGAPDENTTNEETASEDTDGEDSAYPLTITDAIDNEVTLEEEPERIVSLMPSNTEITFALDQGDKVVGVSDNDTYPEEVLDIDKVGGMEFNVEVIISLDPDVVLAHESLVASSQEALDQLEDADIEVFTVADATDVDTTYETIENIGQVVNAEEEAEQLVTDMQADFAELEEITSEVAEEDRQSVFFEISPSPEIYTAGQNTFLDELLQIIHADNAAGDQEGWVEMDPEAIIELNPEVIISTYGSYVEDPIGEVTSRDGFDTVDAVANERIYDVDSDTVSRPGPRLVDGAREIAEAVYPELFDEE</sequence>
<keyword evidence="2 4" id="KW-0732">Signal</keyword>
<dbReference type="InterPro" id="IPR002491">
    <property type="entry name" value="ABC_transptr_periplasmic_BD"/>
</dbReference>
<protein>
    <submittedName>
        <fullName evidence="6">ABC transporter substrate-binding lipoprotein YvrC</fullName>
    </submittedName>
</protein>
<feature type="region of interest" description="Disordered" evidence="3">
    <location>
        <begin position="25"/>
        <end position="52"/>
    </location>
</feature>
<comment type="similarity">
    <text evidence="1">Belongs to the bacterial solute-binding protein 8 family.</text>
</comment>
<evidence type="ECO:0000256" key="1">
    <source>
        <dbReference type="ARBA" id="ARBA00008814"/>
    </source>
</evidence>
<dbReference type="Pfam" id="PF01497">
    <property type="entry name" value="Peripla_BP_2"/>
    <property type="match status" value="1"/>
</dbReference>
<dbReference type="Proteomes" id="UP000641206">
    <property type="component" value="Unassembled WGS sequence"/>
</dbReference>